<sequence>MAIKQNYRGEPSSWIKDAASNAGLTYDFHALNMPFQTPP</sequence>
<reference evidence="1" key="1">
    <citation type="submission" date="2018-02" db="EMBL/GenBank/DDBJ databases">
        <title>Rhizophora mucronata_Transcriptome.</title>
        <authorList>
            <person name="Meera S.P."/>
            <person name="Sreeshan A."/>
            <person name="Augustine A."/>
        </authorList>
    </citation>
    <scope>NUCLEOTIDE SEQUENCE</scope>
    <source>
        <tissue evidence="1">Leaf</tissue>
    </source>
</reference>
<proteinExistence type="predicted"/>
<accession>A0A2P2PS02</accession>
<dbReference type="AlphaFoldDB" id="A0A2P2PS02"/>
<evidence type="ECO:0000313" key="1">
    <source>
        <dbReference type="EMBL" id="MBX57429.1"/>
    </source>
</evidence>
<dbReference type="EMBL" id="GGEC01076945">
    <property type="protein sequence ID" value="MBX57429.1"/>
    <property type="molecule type" value="Transcribed_RNA"/>
</dbReference>
<protein>
    <submittedName>
        <fullName evidence="1">Uncharacterized protein</fullName>
    </submittedName>
</protein>
<organism evidence="1">
    <name type="scientific">Rhizophora mucronata</name>
    <name type="common">Asiatic mangrove</name>
    <dbReference type="NCBI Taxonomy" id="61149"/>
    <lineage>
        <taxon>Eukaryota</taxon>
        <taxon>Viridiplantae</taxon>
        <taxon>Streptophyta</taxon>
        <taxon>Embryophyta</taxon>
        <taxon>Tracheophyta</taxon>
        <taxon>Spermatophyta</taxon>
        <taxon>Magnoliopsida</taxon>
        <taxon>eudicotyledons</taxon>
        <taxon>Gunneridae</taxon>
        <taxon>Pentapetalae</taxon>
        <taxon>rosids</taxon>
        <taxon>fabids</taxon>
        <taxon>Malpighiales</taxon>
        <taxon>Rhizophoraceae</taxon>
        <taxon>Rhizophora</taxon>
    </lineage>
</organism>
<name>A0A2P2PS02_RHIMU</name>